<dbReference type="PANTHER" id="PTHR43222">
    <property type="entry name" value="NUDIX HYDROLASE 23"/>
    <property type="match status" value="1"/>
</dbReference>
<keyword evidence="7" id="KW-1185">Reference proteome</keyword>
<dbReference type="EMBL" id="LWSG01000045">
    <property type="protein sequence ID" value="OAS82484.1"/>
    <property type="molecule type" value="Genomic_DNA"/>
</dbReference>
<accession>A0A179SM87</accession>
<reference evidence="7" key="1">
    <citation type="submission" date="2016-04" db="EMBL/GenBank/DDBJ databases">
        <authorList>
            <person name="Lyu Z."/>
            <person name="Lyu W."/>
        </authorList>
    </citation>
    <scope>NUCLEOTIDE SEQUENCE [LARGE SCALE GENOMIC DNA]</scope>
    <source>
        <strain evidence="7">C44</strain>
    </source>
</reference>
<evidence type="ECO:0000313" key="6">
    <source>
        <dbReference type="EMBL" id="OAS82484.1"/>
    </source>
</evidence>
<dbReference type="PRINTS" id="PR00502">
    <property type="entry name" value="NUDIXFAMILY"/>
</dbReference>
<evidence type="ECO:0000256" key="2">
    <source>
        <dbReference type="ARBA" id="ARBA00022801"/>
    </source>
</evidence>
<organism evidence="6 7">
    <name type="scientific">Metabacillus litoralis</name>
    <dbReference type="NCBI Taxonomy" id="152268"/>
    <lineage>
        <taxon>Bacteria</taxon>
        <taxon>Bacillati</taxon>
        <taxon>Bacillota</taxon>
        <taxon>Bacilli</taxon>
        <taxon>Bacillales</taxon>
        <taxon>Bacillaceae</taxon>
        <taxon>Metabacillus</taxon>
    </lineage>
</organism>
<evidence type="ECO:0000256" key="3">
    <source>
        <dbReference type="ARBA" id="ARBA00022842"/>
    </source>
</evidence>
<dbReference type="Proteomes" id="UP000078534">
    <property type="component" value="Unassembled WGS sequence"/>
</dbReference>
<keyword evidence="2 4" id="KW-0378">Hydrolase</keyword>
<sequence>MVNLSANYCLKCGAPLETRNIDGTDRRACPSCDYVFWGDYSIGVGAIVVKDGKILLVKRAHNPGKGYWTNPGGYIEQWESIEETIIREVEEESGIKAKVQSIVAIRDLPNRVHNLYVAFAMDYISGNPRPDGLESDDAGFYSLEEIESMNVAGFTKWLIQIAFHRETEGLLKDNDPLVTLKDHVLFRIN</sequence>
<dbReference type="PROSITE" id="PS51462">
    <property type="entry name" value="NUDIX"/>
    <property type="match status" value="1"/>
</dbReference>
<proteinExistence type="inferred from homology"/>
<dbReference type="PROSITE" id="PS00893">
    <property type="entry name" value="NUDIX_BOX"/>
    <property type="match status" value="1"/>
</dbReference>
<dbReference type="InterPro" id="IPR020476">
    <property type="entry name" value="Nudix_hydrolase"/>
</dbReference>
<evidence type="ECO:0000259" key="5">
    <source>
        <dbReference type="PROSITE" id="PS51462"/>
    </source>
</evidence>
<dbReference type="Gene3D" id="3.90.79.10">
    <property type="entry name" value="Nucleoside Triphosphate Pyrophosphohydrolase"/>
    <property type="match status" value="1"/>
</dbReference>
<keyword evidence="3" id="KW-0460">Magnesium</keyword>
<dbReference type="RefSeq" id="WP_066339871.1">
    <property type="nucleotide sequence ID" value="NZ_LWSG01000045.1"/>
</dbReference>
<comment type="cofactor">
    <cofactor evidence="1">
        <name>Mg(2+)</name>
        <dbReference type="ChEBI" id="CHEBI:18420"/>
    </cofactor>
</comment>
<comment type="caution">
    <text evidence="6">The sequence shown here is derived from an EMBL/GenBank/DDBJ whole genome shotgun (WGS) entry which is preliminary data.</text>
</comment>
<evidence type="ECO:0000256" key="1">
    <source>
        <dbReference type="ARBA" id="ARBA00001946"/>
    </source>
</evidence>
<gene>
    <name evidence="6" type="ORF">A6K24_12595</name>
</gene>
<dbReference type="InterPro" id="IPR000086">
    <property type="entry name" value="NUDIX_hydrolase_dom"/>
</dbReference>
<dbReference type="Pfam" id="PF00293">
    <property type="entry name" value="NUDIX"/>
    <property type="match status" value="1"/>
</dbReference>
<name>A0A179SM87_9BACI</name>
<dbReference type="PANTHER" id="PTHR43222:SF2">
    <property type="entry name" value="NUDIX HYDROLASE 23, CHLOROPLASTIC"/>
    <property type="match status" value="1"/>
</dbReference>
<dbReference type="InterPro" id="IPR015797">
    <property type="entry name" value="NUDIX_hydrolase-like_dom_sf"/>
</dbReference>
<dbReference type="InterPro" id="IPR020084">
    <property type="entry name" value="NUDIX_hydrolase_CS"/>
</dbReference>
<evidence type="ECO:0000256" key="4">
    <source>
        <dbReference type="RuleBase" id="RU003476"/>
    </source>
</evidence>
<comment type="similarity">
    <text evidence="4">Belongs to the Nudix hydrolase family.</text>
</comment>
<dbReference type="AlphaFoldDB" id="A0A179SM87"/>
<dbReference type="SUPFAM" id="SSF55811">
    <property type="entry name" value="Nudix"/>
    <property type="match status" value="1"/>
</dbReference>
<evidence type="ECO:0000313" key="7">
    <source>
        <dbReference type="Proteomes" id="UP000078534"/>
    </source>
</evidence>
<feature type="domain" description="Nudix hydrolase" evidence="5">
    <location>
        <begin position="39"/>
        <end position="165"/>
    </location>
</feature>
<dbReference type="GO" id="GO:0016787">
    <property type="term" value="F:hydrolase activity"/>
    <property type="evidence" value="ECO:0007669"/>
    <property type="project" value="UniProtKB-KW"/>
</dbReference>
<protein>
    <submittedName>
        <fullName evidence="6">NUDIX hydrolase</fullName>
    </submittedName>
</protein>
<dbReference type="STRING" id="152268.A6K24_12595"/>